<name>A0ACB8RHM8_9AGAM</name>
<reference evidence="1" key="2">
    <citation type="journal article" date="2022" name="New Phytol.">
        <title>Evolutionary transition to the ectomycorrhizal habit in the genomes of a hyperdiverse lineage of mushroom-forming fungi.</title>
        <authorList>
            <person name="Looney B."/>
            <person name="Miyauchi S."/>
            <person name="Morin E."/>
            <person name="Drula E."/>
            <person name="Courty P.E."/>
            <person name="Kohler A."/>
            <person name="Kuo A."/>
            <person name="LaButti K."/>
            <person name="Pangilinan J."/>
            <person name="Lipzen A."/>
            <person name="Riley R."/>
            <person name="Andreopoulos W."/>
            <person name="He G."/>
            <person name="Johnson J."/>
            <person name="Nolan M."/>
            <person name="Tritt A."/>
            <person name="Barry K.W."/>
            <person name="Grigoriev I.V."/>
            <person name="Nagy L.G."/>
            <person name="Hibbett D."/>
            <person name="Henrissat B."/>
            <person name="Matheny P.B."/>
            <person name="Labbe J."/>
            <person name="Martin F.M."/>
        </authorList>
    </citation>
    <scope>NUCLEOTIDE SEQUENCE</scope>
    <source>
        <strain evidence="1">FP105234-sp</strain>
    </source>
</reference>
<accession>A0ACB8RHM8</accession>
<organism evidence="1 2">
    <name type="scientific">Auriscalpium vulgare</name>
    <dbReference type="NCBI Taxonomy" id="40419"/>
    <lineage>
        <taxon>Eukaryota</taxon>
        <taxon>Fungi</taxon>
        <taxon>Dikarya</taxon>
        <taxon>Basidiomycota</taxon>
        <taxon>Agaricomycotina</taxon>
        <taxon>Agaricomycetes</taxon>
        <taxon>Russulales</taxon>
        <taxon>Auriscalpiaceae</taxon>
        <taxon>Auriscalpium</taxon>
    </lineage>
</organism>
<comment type="caution">
    <text evidence="1">The sequence shown here is derived from an EMBL/GenBank/DDBJ whole genome shotgun (WGS) entry which is preliminary data.</text>
</comment>
<evidence type="ECO:0000313" key="2">
    <source>
        <dbReference type="Proteomes" id="UP000814033"/>
    </source>
</evidence>
<evidence type="ECO:0000313" key="1">
    <source>
        <dbReference type="EMBL" id="KAI0043424.1"/>
    </source>
</evidence>
<reference evidence="1" key="1">
    <citation type="submission" date="2021-02" db="EMBL/GenBank/DDBJ databases">
        <authorList>
            <consortium name="DOE Joint Genome Institute"/>
            <person name="Ahrendt S."/>
            <person name="Looney B.P."/>
            <person name="Miyauchi S."/>
            <person name="Morin E."/>
            <person name="Drula E."/>
            <person name="Courty P.E."/>
            <person name="Chicoki N."/>
            <person name="Fauchery L."/>
            <person name="Kohler A."/>
            <person name="Kuo A."/>
            <person name="Labutti K."/>
            <person name="Pangilinan J."/>
            <person name="Lipzen A."/>
            <person name="Riley R."/>
            <person name="Andreopoulos W."/>
            <person name="He G."/>
            <person name="Johnson J."/>
            <person name="Barry K.W."/>
            <person name="Grigoriev I.V."/>
            <person name="Nagy L."/>
            <person name="Hibbett D."/>
            <person name="Henrissat B."/>
            <person name="Matheny P.B."/>
            <person name="Labbe J."/>
            <person name="Martin F."/>
        </authorList>
    </citation>
    <scope>NUCLEOTIDE SEQUENCE</scope>
    <source>
        <strain evidence="1">FP105234-sp</strain>
    </source>
</reference>
<keyword evidence="2" id="KW-1185">Reference proteome</keyword>
<gene>
    <name evidence="1" type="ORF">FA95DRAFT_1630608</name>
</gene>
<dbReference type="Proteomes" id="UP000814033">
    <property type="component" value="Unassembled WGS sequence"/>
</dbReference>
<proteinExistence type="predicted"/>
<protein>
    <submittedName>
        <fullName evidence="1">Uncharacterized protein</fullName>
    </submittedName>
</protein>
<sequence>MASNSSDVTASAEEICRLGVDAVKGIERRLKNLPWGSGLLSQVSRLKAETVSDIVIGLFGSTGTGKSSLVNAVVETKLVPTSGMAACTATVVQVSYHADLNVEAEVSFISERDWRDEIETVVHALSEAATDKVQLSQIRESRSWLKCSEFQISAAYPSLTLQNAANMSVTEIFSLNPRLRAVLGCTKTVTAEDGVPFSQTIGNYITSYSPGRAQRQSTRRDGGSIWSIVQKVKIWCNAPVLRAGVTLVDLPGVSDNNDVRNSIAKDYISQCDHVFIMTDISRAVDDLVAARLVNNMISSQLESTDHKLLRVVLENKFAARAITVIATKSDSIDPSEILTQIPDLADNQNLRVIEERLESYEKEVETQKKVVDCSDVPGHEEDLKRLDADIHSLEEKLKTVGQKRPPSPTALTETPLKKIRVANSATSDEIIAKRSKIQASLIDKQTQYSEHSKWLLEAKNCSRDCLRRIDKSKELICAAQMEKKAFISMHRSQWVIDKLQNQFALKLELISEDGAEDLNLHVFSCSAREHHRLMNQDASQEAPECFRFVADTGIPKIQAWCRTLATRSRDEKAERFIQRLEILVDTIQQCLDHKPNGNSLDMTGVLGGTGRLEKIFDEMITAAVRKQKHAIKEGLSSAVDRAAVAAHNVSKGMTERFVRDNTIYWMTFRATLRRNGLFHHDFNEALSNPFLTKIAKPWALTLKDDKFACLEHDLVDAVDELLTKVALSAPATLNKLSLHSCRLRALKHAGVIATDIAREAHAALIKWQTSVAGGVVDTVQNELLPTYTFAAGLSGKGSYKAQRKHMTSFLRDKGSDVFGHAGKSVMKNLVKSVDIVGHDLRKSARQLAQNVEFELAIVWNDTRMEDDRLPEIVNSLQHQVQLWSQALKNRRIAG</sequence>
<dbReference type="EMBL" id="MU276019">
    <property type="protein sequence ID" value="KAI0043424.1"/>
    <property type="molecule type" value="Genomic_DNA"/>
</dbReference>